<dbReference type="PANTHER" id="PTHR12829">
    <property type="entry name" value="N6-ADENOSINE-METHYLTRANSFERASE"/>
    <property type="match status" value="1"/>
</dbReference>
<keyword evidence="2" id="KW-0489">Methyltransferase</keyword>
<organism evidence="8 9">
    <name type="scientific">Stylonychia lemnae</name>
    <name type="common">Ciliate</name>
    <dbReference type="NCBI Taxonomy" id="5949"/>
    <lineage>
        <taxon>Eukaryota</taxon>
        <taxon>Sar</taxon>
        <taxon>Alveolata</taxon>
        <taxon>Ciliophora</taxon>
        <taxon>Intramacronucleata</taxon>
        <taxon>Spirotrichea</taxon>
        <taxon>Stichotrichia</taxon>
        <taxon>Sporadotrichida</taxon>
        <taxon>Oxytrichidae</taxon>
        <taxon>Stylonychinae</taxon>
        <taxon>Stylonychia</taxon>
    </lineage>
</organism>
<evidence type="ECO:0000256" key="7">
    <source>
        <dbReference type="SAM" id="MobiDB-lite"/>
    </source>
</evidence>
<dbReference type="Pfam" id="PF05063">
    <property type="entry name" value="MT-A70"/>
    <property type="match status" value="1"/>
</dbReference>
<evidence type="ECO:0000256" key="1">
    <source>
        <dbReference type="ARBA" id="ARBA00012160"/>
    </source>
</evidence>
<feature type="compositionally biased region" description="Basic residues" evidence="7">
    <location>
        <begin position="258"/>
        <end position="267"/>
    </location>
</feature>
<evidence type="ECO:0000313" key="9">
    <source>
        <dbReference type="Proteomes" id="UP000039865"/>
    </source>
</evidence>
<dbReference type="GO" id="GO:0036396">
    <property type="term" value="C:RNA N6-methyladenosine methyltransferase complex"/>
    <property type="evidence" value="ECO:0007669"/>
    <property type="project" value="TreeGrafter"/>
</dbReference>
<proteinExistence type="inferred from homology"/>
<dbReference type="InParanoid" id="A0A078AHT3"/>
<evidence type="ECO:0000256" key="3">
    <source>
        <dbReference type="ARBA" id="ARBA00022679"/>
    </source>
</evidence>
<dbReference type="Proteomes" id="UP000039865">
    <property type="component" value="Unassembled WGS sequence"/>
</dbReference>
<dbReference type="InterPro" id="IPR029063">
    <property type="entry name" value="SAM-dependent_MTases_sf"/>
</dbReference>
<dbReference type="EMBL" id="CCKQ01010314">
    <property type="protein sequence ID" value="CDW81830.1"/>
    <property type="molecule type" value="Genomic_DNA"/>
</dbReference>
<reference evidence="8 9" key="1">
    <citation type="submission" date="2014-06" db="EMBL/GenBank/DDBJ databases">
        <authorList>
            <person name="Swart Estienne"/>
        </authorList>
    </citation>
    <scope>NUCLEOTIDE SEQUENCE [LARGE SCALE GENOMIC DNA]</scope>
    <source>
        <strain evidence="8 9">130c</strain>
    </source>
</reference>
<dbReference type="GO" id="GO:0001734">
    <property type="term" value="F:mRNA m(6)A methyltransferase activity"/>
    <property type="evidence" value="ECO:0007669"/>
    <property type="project" value="UniProtKB-EC"/>
</dbReference>
<evidence type="ECO:0000256" key="4">
    <source>
        <dbReference type="ARBA" id="ARBA00022691"/>
    </source>
</evidence>
<accession>A0A078AHT3</accession>
<comment type="catalytic activity">
    <reaction evidence="5">
        <text>an adenosine in mRNA + S-adenosyl-L-methionine = an N(6)-methyladenosine in mRNA + S-adenosyl-L-homocysteine + H(+)</text>
        <dbReference type="Rhea" id="RHEA:55584"/>
        <dbReference type="Rhea" id="RHEA-COMP:12414"/>
        <dbReference type="Rhea" id="RHEA-COMP:12417"/>
        <dbReference type="ChEBI" id="CHEBI:15378"/>
        <dbReference type="ChEBI" id="CHEBI:57856"/>
        <dbReference type="ChEBI" id="CHEBI:59789"/>
        <dbReference type="ChEBI" id="CHEBI:74411"/>
        <dbReference type="ChEBI" id="CHEBI:74449"/>
        <dbReference type="EC" id="2.1.1.348"/>
    </reaction>
</comment>
<name>A0A078AHT3_STYLE</name>
<evidence type="ECO:0000256" key="5">
    <source>
        <dbReference type="ARBA" id="ARBA00048957"/>
    </source>
</evidence>
<comment type="similarity">
    <text evidence="6">Belongs to the MT-A70-like family.</text>
</comment>
<feature type="compositionally biased region" description="Acidic residues" evidence="7">
    <location>
        <begin position="274"/>
        <end position="283"/>
    </location>
</feature>
<feature type="region of interest" description="Disordered" evidence="7">
    <location>
        <begin position="75"/>
        <end position="109"/>
    </location>
</feature>
<dbReference type="PANTHER" id="PTHR12829:SF7">
    <property type="entry name" value="N6-ADENOSINE-METHYLTRANSFERASE CATALYTIC SUBUNIT"/>
    <property type="match status" value="1"/>
</dbReference>
<protein>
    <recommendedName>
        <fullName evidence="1">mRNA m(6)A methyltransferase</fullName>
        <ecNumber evidence="1">2.1.1.348</ecNumber>
    </recommendedName>
</protein>
<dbReference type="GO" id="GO:0005634">
    <property type="term" value="C:nucleus"/>
    <property type="evidence" value="ECO:0007669"/>
    <property type="project" value="TreeGrafter"/>
</dbReference>
<dbReference type="GO" id="GO:0032259">
    <property type="term" value="P:methylation"/>
    <property type="evidence" value="ECO:0007669"/>
    <property type="project" value="UniProtKB-KW"/>
</dbReference>
<evidence type="ECO:0000256" key="6">
    <source>
        <dbReference type="PROSITE-ProRule" id="PRU00489"/>
    </source>
</evidence>
<sequence>MSVKREGGLFRLYFRKNRGQLSDSAQTQNQYNDLGMDQGISAPIEYDPTVQKLPFADLVQMMPCMTEIKKKLEQKRALNQQKVPPRQQSQRGKRRKSQSSSTFSQSNVLTGLEDDEIDIELNRIQQEILEDARFNPVLQSQRIREAKQASEPLNSLSHYERMLKGDKVLLTHEDELIEINKNFLFDEVWEDDSEDDSISDDKVEQASDDEEITMNNKKKKKNRDEDVKEEDFEGMSSDDDVNMDDLENESLSADKNARKLNKSKKTRNNAQDADLGDENEDPDTIFIDNLPSDEFEIRRQLQDVKRYIKQFEIRFFEEEDSEKEEELKKITDIGKHEEALQVFKDFCHLKHFWCMPLSSDVRNIDFEMLIAQQRLNSGGSLFDVITCDPPWQLSSANPTRGVAIAYDTLTDGEILNIPWARLQDSGFIFIWVINAKLRFALQLMEECGYRLIDEIAWVKQTCNGKIARGHGYYLQHAKETCLVGVKGNMRGRCKFNLESDVIFSERRGQSQKPEEIYEIVEALVPNGYYLEIFGRRNNLHDGWVTLGNEL</sequence>
<evidence type="ECO:0000313" key="8">
    <source>
        <dbReference type="EMBL" id="CDW81830.1"/>
    </source>
</evidence>
<gene>
    <name evidence="8" type="primary">Contig12343.g13174</name>
    <name evidence="8" type="ORF">STYLEM_10854</name>
</gene>
<dbReference type="InterPro" id="IPR007757">
    <property type="entry name" value="MT-A70-like"/>
</dbReference>
<feature type="compositionally biased region" description="Acidic residues" evidence="7">
    <location>
        <begin position="227"/>
        <end position="248"/>
    </location>
</feature>
<dbReference type="OMA" id="LSHYERM"/>
<evidence type="ECO:0000256" key="2">
    <source>
        <dbReference type="ARBA" id="ARBA00022603"/>
    </source>
</evidence>
<dbReference type="EC" id="2.1.1.348" evidence="1"/>
<dbReference type="AlphaFoldDB" id="A0A078AHT3"/>
<dbReference type="SUPFAM" id="SSF53335">
    <property type="entry name" value="S-adenosyl-L-methionine-dependent methyltransferases"/>
    <property type="match status" value="1"/>
</dbReference>
<keyword evidence="9" id="KW-1185">Reference proteome</keyword>
<dbReference type="OrthoDB" id="10262526at2759"/>
<dbReference type="Gene3D" id="3.40.50.150">
    <property type="entry name" value="Vaccinia Virus protein VP39"/>
    <property type="match status" value="1"/>
</dbReference>
<dbReference type="PROSITE" id="PS51143">
    <property type="entry name" value="MT_A70"/>
    <property type="match status" value="1"/>
</dbReference>
<keyword evidence="3" id="KW-0808">Transferase</keyword>
<feature type="region of interest" description="Disordered" evidence="7">
    <location>
        <begin position="191"/>
        <end position="286"/>
    </location>
</feature>
<keyword evidence="4" id="KW-0949">S-adenosyl-L-methionine</keyword>